<dbReference type="NCBIfam" id="TIGR01923">
    <property type="entry name" value="menE"/>
    <property type="match status" value="1"/>
</dbReference>
<dbReference type="NCBIfam" id="NF006539">
    <property type="entry name" value="PRK09029.1"/>
    <property type="match status" value="1"/>
</dbReference>
<dbReference type="EMBL" id="UGHK01000002">
    <property type="protein sequence ID" value="STO72028.1"/>
    <property type="molecule type" value="Genomic_DNA"/>
</dbReference>
<feature type="domain" description="AMP-binding enzyme C-terminal" evidence="7">
    <location>
        <begin position="378"/>
        <end position="440"/>
    </location>
</feature>
<evidence type="ECO:0000256" key="1">
    <source>
        <dbReference type="ARBA" id="ARBA00006432"/>
    </source>
</evidence>
<keyword evidence="3 8" id="KW-0436">Ligase</keyword>
<dbReference type="GO" id="GO:0006631">
    <property type="term" value="P:fatty acid metabolic process"/>
    <property type="evidence" value="ECO:0007669"/>
    <property type="project" value="TreeGrafter"/>
</dbReference>
<organism evidence="8 9">
    <name type="scientific">Avibacterium paragallinarum</name>
    <name type="common">Haemophilus gallinarum</name>
    <dbReference type="NCBI Taxonomy" id="728"/>
    <lineage>
        <taxon>Bacteria</taxon>
        <taxon>Pseudomonadati</taxon>
        <taxon>Pseudomonadota</taxon>
        <taxon>Gammaproteobacteria</taxon>
        <taxon>Pasteurellales</taxon>
        <taxon>Pasteurellaceae</taxon>
        <taxon>Avibacterium</taxon>
    </lineage>
</organism>
<dbReference type="SUPFAM" id="SSF56801">
    <property type="entry name" value="Acetyl-CoA synthetase-like"/>
    <property type="match status" value="1"/>
</dbReference>
<dbReference type="EC" id="6.2.1.26" evidence="8"/>
<reference evidence="8 9" key="1">
    <citation type="submission" date="2018-06" db="EMBL/GenBank/DDBJ databases">
        <authorList>
            <consortium name="Pathogen Informatics"/>
            <person name="Doyle S."/>
        </authorList>
    </citation>
    <scope>NUCLEOTIDE SEQUENCE [LARGE SCALE GENOMIC DNA]</scope>
    <source>
        <strain evidence="8 9">NCTC11296</strain>
    </source>
</reference>
<dbReference type="GO" id="GO:0005524">
    <property type="term" value="F:ATP binding"/>
    <property type="evidence" value="ECO:0007669"/>
    <property type="project" value="UniProtKB-KW"/>
</dbReference>
<evidence type="ECO:0000313" key="9">
    <source>
        <dbReference type="Proteomes" id="UP000254465"/>
    </source>
</evidence>
<evidence type="ECO:0000256" key="5">
    <source>
        <dbReference type="ARBA" id="ARBA00022840"/>
    </source>
</evidence>
<keyword evidence="5" id="KW-0067">ATP-binding</keyword>
<gene>
    <name evidence="8" type="primary">menE</name>
    <name evidence="8" type="ORF">NCTC11296_01948</name>
</gene>
<dbReference type="GO" id="GO:0009234">
    <property type="term" value="P:menaquinone biosynthetic process"/>
    <property type="evidence" value="ECO:0007669"/>
    <property type="project" value="UniProtKB-KW"/>
</dbReference>
<dbReference type="Gene3D" id="3.40.50.12780">
    <property type="entry name" value="N-terminal domain of ligase-like"/>
    <property type="match status" value="1"/>
</dbReference>
<dbReference type="InterPro" id="IPR045851">
    <property type="entry name" value="AMP-bd_C_sf"/>
</dbReference>
<evidence type="ECO:0000256" key="2">
    <source>
        <dbReference type="ARBA" id="ARBA00022428"/>
    </source>
</evidence>
<feature type="domain" description="AMP-dependent synthetase/ligase" evidence="6">
    <location>
        <begin position="14"/>
        <end position="329"/>
    </location>
</feature>
<dbReference type="Gene3D" id="3.30.300.30">
    <property type="match status" value="1"/>
</dbReference>
<evidence type="ECO:0000259" key="6">
    <source>
        <dbReference type="Pfam" id="PF00501"/>
    </source>
</evidence>
<dbReference type="InterPro" id="IPR010192">
    <property type="entry name" value="MenE"/>
</dbReference>
<dbReference type="InterPro" id="IPR000873">
    <property type="entry name" value="AMP-dep_synth/lig_dom"/>
</dbReference>
<protein>
    <submittedName>
        <fullName evidence="8">O-succinylbenzoic acid--CoA ligase</fullName>
        <ecNumber evidence="8">6.2.1.26</ecNumber>
    </submittedName>
</protein>
<dbReference type="AlphaFoldDB" id="A0A377I9H4"/>
<dbReference type="PANTHER" id="PTHR43201">
    <property type="entry name" value="ACYL-COA SYNTHETASE"/>
    <property type="match status" value="1"/>
</dbReference>
<sequence length="478" mass="53181">MMYPWQHYATQAPFQTKVALRNEQGELFSWLQLNNKINAVAAAFSQQGVKQGDGIALWGKNHFSLLLAYLAGIQLGARVLGLNPAFPQDKIQQLCEANGVHFYFSLEAKKTLKNLTALYLADDDFSADRRTSTKTMAAYDAQRPATMTLTSGSTGNPKAVVHHLQAHWENAKGVCELMAFEQDDAWLLSLPLYHVSGQGIVWRWLVVGAALHLPSEDFYAAATQVSHLSLVPTQLQRFLAYLQQSPAQSIQTQHILLGGSHIPLALTQEAEKWGLTCYSGYGMTEMASTVCAKKSDNRNGVGTPLQGRELQLIEGEICLRGAGLGLGYWQNGEIVPLIQQDGWLHSKDLGEWLNGELIILGRADNMFISGGENIQPEEIEGIILQYPSVKQVFVLPIDDQEFGQRPVAMVEFEQGFKQSEVENLRVFLAQHLERFKQPVRYFPFPLELFQLNGQIKLSRQAAKSALKELVGKANEVIS</sequence>
<dbReference type="CDD" id="cd17630">
    <property type="entry name" value="OSB_MenE-like"/>
    <property type="match status" value="1"/>
</dbReference>
<dbReference type="InterPro" id="IPR042099">
    <property type="entry name" value="ANL_N_sf"/>
</dbReference>
<dbReference type="Pfam" id="PF13193">
    <property type="entry name" value="AMP-binding_C"/>
    <property type="match status" value="1"/>
</dbReference>
<name>A0A377I9H4_AVIPA</name>
<dbReference type="PROSITE" id="PS00455">
    <property type="entry name" value="AMP_BINDING"/>
    <property type="match status" value="1"/>
</dbReference>
<comment type="similarity">
    <text evidence="1">Belongs to the ATP-dependent AMP-binding enzyme family.</text>
</comment>
<accession>A0A377I9H4</accession>
<evidence type="ECO:0000256" key="4">
    <source>
        <dbReference type="ARBA" id="ARBA00022741"/>
    </source>
</evidence>
<evidence type="ECO:0000313" key="8">
    <source>
        <dbReference type="EMBL" id="STO72028.1"/>
    </source>
</evidence>
<keyword evidence="4" id="KW-0547">Nucleotide-binding</keyword>
<keyword evidence="2" id="KW-0474">Menaquinone biosynthesis</keyword>
<evidence type="ECO:0000259" key="7">
    <source>
        <dbReference type="Pfam" id="PF13193"/>
    </source>
</evidence>
<dbReference type="InterPro" id="IPR020845">
    <property type="entry name" value="AMP-binding_CS"/>
</dbReference>
<dbReference type="GO" id="GO:0008756">
    <property type="term" value="F:o-succinylbenzoate-CoA ligase activity"/>
    <property type="evidence" value="ECO:0007669"/>
    <property type="project" value="UniProtKB-EC"/>
</dbReference>
<dbReference type="GO" id="GO:0031956">
    <property type="term" value="F:medium-chain fatty acid-CoA ligase activity"/>
    <property type="evidence" value="ECO:0007669"/>
    <property type="project" value="TreeGrafter"/>
</dbReference>
<dbReference type="Proteomes" id="UP000254465">
    <property type="component" value="Unassembled WGS sequence"/>
</dbReference>
<proteinExistence type="inferred from homology"/>
<evidence type="ECO:0000256" key="3">
    <source>
        <dbReference type="ARBA" id="ARBA00022598"/>
    </source>
</evidence>
<dbReference type="Pfam" id="PF00501">
    <property type="entry name" value="AMP-binding"/>
    <property type="match status" value="1"/>
</dbReference>
<dbReference type="InterPro" id="IPR025110">
    <property type="entry name" value="AMP-bd_C"/>
</dbReference>
<dbReference type="PANTHER" id="PTHR43201:SF5">
    <property type="entry name" value="MEDIUM-CHAIN ACYL-COA LIGASE ACSF2, MITOCHONDRIAL"/>
    <property type="match status" value="1"/>
</dbReference>